<dbReference type="Gene3D" id="1.20.1250.20">
    <property type="entry name" value="MFS general substrate transporter like domains"/>
    <property type="match status" value="1"/>
</dbReference>
<dbReference type="SUPFAM" id="SSF103473">
    <property type="entry name" value="MFS general substrate transporter"/>
    <property type="match status" value="1"/>
</dbReference>
<evidence type="ECO:0000313" key="7">
    <source>
        <dbReference type="EMBL" id="EFY89040.1"/>
    </source>
</evidence>
<reference evidence="7 8" key="1">
    <citation type="journal article" date="2011" name="PLoS Genet.">
        <title>Genome sequencing and comparative transcriptomics of the model entomopathogenic fungi Metarhizium anisopliae and M. acridum.</title>
        <authorList>
            <person name="Gao Q."/>
            <person name="Jin K."/>
            <person name="Ying S.H."/>
            <person name="Zhang Y."/>
            <person name="Xiao G."/>
            <person name="Shang Y."/>
            <person name="Duan Z."/>
            <person name="Hu X."/>
            <person name="Xie X.Q."/>
            <person name="Zhou G."/>
            <person name="Peng G."/>
            <person name="Luo Z."/>
            <person name="Huang W."/>
            <person name="Wang B."/>
            <person name="Fang W."/>
            <person name="Wang S."/>
            <person name="Zhong Y."/>
            <person name="Ma L.J."/>
            <person name="St Leger R.J."/>
            <person name="Zhao G.P."/>
            <person name="Pei Y."/>
            <person name="Feng M.G."/>
            <person name="Xia Y."/>
            <person name="Wang C."/>
        </authorList>
    </citation>
    <scope>NUCLEOTIDE SEQUENCE [LARGE SCALE GENOMIC DNA]</scope>
    <source>
        <strain evidence="7 8">CQMa 102</strain>
    </source>
</reference>
<dbReference type="GO" id="GO:0022857">
    <property type="term" value="F:transmembrane transporter activity"/>
    <property type="evidence" value="ECO:0007669"/>
    <property type="project" value="InterPro"/>
</dbReference>
<keyword evidence="3 6" id="KW-0812">Transmembrane</keyword>
<feature type="transmembrane region" description="Helical" evidence="6">
    <location>
        <begin position="114"/>
        <end position="131"/>
    </location>
</feature>
<dbReference type="GO" id="GO:0016020">
    <property type="term" value="C:membrane"/>
    <property type="evidence" value="ECO:0007669"/>
    <property type="project" value="UniProtKB-SubCell"/>
</dbReference>
<comment type="subcellular location">
    <subcellularLocation>
        <location evidence="1">Membrane</location>
        <topology evidence="1">Multi-pass membrane protein</topology>
    </subcellularLocation>
</comment>
<dbReference type="OrthoDB" id="2585655at2759"/>
<feature type="transmembrane region" description="Helical" evidence="6">
    <location>
        <begin position="192"/>
        <end position="213"/>
    </location>
</feature>
<evidence type="ECO:0000256" key="2">
    <source>
        <dbReference type="ARBA" id="ARBA00008335"/>
    </source>
</evidence>
<dbReference type="InterPro" id="IPR011701">
    <property type="entry name" value="MFS"/>
</dbReference>
<dbReference type="EMBL" id="GL698504">
    <property type="protein sequence ID" value="EFY89040.1"/>
    <property type="molecule type" value="Genomic_DNA"/>
</dbReference>
<evidence type="ECO:0000256" key="4">
    <source>
        <dbReference type="ARBA" id="ARBA00022989"/>
    </source>
</evidence>
<evidence type="ECO:0000256" key="1">
    <source>
        <dbReference type="ARBA" id="ARBA00004141"/>
    </source>
</evidence>
<dbReference type="InParanoid" id="E9E523"/>
<proteinExistence type="inferred from homology"/>
<accession>E9E523</accession>
<dbReference type="Gene3D" id="1.20.1720.10">
    <property type="entry name" value="Multidrug resistance protein D"/>
    <property type="match status" value="1"/>
</dbReference>
<feature type="transmembrane region" description="Helical" evidence="6">
    <location>
        <begin position="151"/>
        <end position="171"/>
    </location>
</feature>
<dbReference type="HOGENOM" id="CLU_1069915_0_0_1"/>
<name>E9E523_METAQ</name>
<keyword evidence="8" id="KW-1185">Reference proteome</keyword>
<evidence type="ECO:0000256" key="3">
    <source>
        <dbReference type="ARBA" id="ARBA00022692"/>
    </source>
</evidence>
<keyword evidence="4 6" id="KW-1133">Transmembrane helix</keyword>
<dbReference type="PANTHER" id="PTHR23502:SF68">
    <property type="entry name" value="MULTIDRUG TRANSPORTER, PUTATIVE (AFU_ORTHOLOGUE AFUA_3G01120)-RELATED"/>
    <property type="match status" value="1"/>
</dbReference>
<sequence length="260" mass="28482">MLIGFRLLERIAESAVLTIRGGTVADLFIRQERGKGLAAWAIRPLLRPVIGPVIGSFFPAQSPASTWSYSAKQPQTSFSATSPNAGAKKQATNLYSRRWTPTSSPLGLPARHRASVATLAAIIYGYLYLLFTPLNSVFEDEYHFASRKVGLTYLGLGGGMILGLFVFGAISDRMIKSKAAQNDGIIKPEYRLPPMIVRGIAIPAGLLVCGWTAEYHVFWLVPIMTTAFVGFAAMAMIPVPFVLIKYGERIWTSPRCRVNL</sequence>
<organism evidence="8">
    <name type="scientific">Metarhizium acridum (strain CQMa 102)</name>
    <dbReference type="NCBI Taxonomy" id="655827"/>
    <lineage>
        <taxon>Eukaryota</taxon>
        <taxon>Fungi</taxon>
        <taxon>Dikarya</taxon>
        <taxon>Ascomycota</taxon>
        <taxon>Pezizomycotina</taxon>
        <taxon>Sordariomycetes</taxon>
        <taxon>Hypocreomycetidae</taxon>
        <taxon>Hypocreales</taxon>
        <taxon>Clavicipitaceae</taxon>
        <taxon>Metarhizium</taxon>
    </lineage>
</organism>
<comment type="similarity">
    <text evidence="2">Belongs to the major facilitator superfamily.</text>
</comment>
<dbReference type="AlphaFoldDB" id="E9E523"/>
<dbReference type="InterPro" id="IPR036259">
    <property type="entry name" value="MFS_trans_sf"/>
</dbReference>
<dbReference type="Proteomes" id="UP000002499">
    <property type="component" value="Unassembled WGS sequence"/>
</dbReference>
<protein>
    <submittedName>
        <fullName evidence="7">Uncharacterized protein</fullName>
    </submittedName>
</protein>
<gene>
    <name evidence="7" type="ORF">MAC_04971</name>
</gene>
<evidence type="ECO:0000256" key="6">
    <source>
        <dbReference type="SAM" id="Phobius"/>
    </source>
</evidence>
<feature type="transmembrane region" description="Helical" evidence="6">
    <location>
        <begin position="219"/>
        <end position="244"/>
    </location>
</feature>
<dbReference type="PANTHER" id="PTHR23502">
    <property type="entry name" value="MAJOR FACILITATOR SUPERFAMILY"/>
    <property type="match status" value="1"/>
</dbReference>
<evidence type="ECO:0000313" key="8">
    <source>
        <dbReference type="Proteomes" id="UP000002499"/>
    </source>
</evidence>
<dbReference type="Pfam" id="PF07690">
    <property type="entry name" value="MFS_1"/>
    <property type="match status" value="1"/>
</dbReference>
<dbReference type="eggNOG" id="KOG0255">
    <property type="taxonomic scope" value="Eukaryota"/>
</dbReference>
<evidence type="ECO:0000256" key="5">
    <source>
        <dbReference type="ARBA" id="ARBA00023136"/>
    </source>
</evidence>
<keyword evidence="5 6" id="KW-0472">Membrane</keyword>